<keyword evidence="2" id="KW-1133">Transmembrane helix</keyword>
<feature type="region of interest" description="Disordered" evidence="1">
    <location>
        <begin position="389"/>
        <end position="414"/>
    </location>
</feature>
<dbReference type="EMBL" id="JQFK01000023">
    <property type="protein sequence ID" value="KGK38190.1"/>
    <property type="molecule type" value="Genomic_DNA"/>
</dbReference>
<protein>
    <recommendedName>
        <fullName evidence="5">Pheromone-regulated membrane protein 6</fullName>
    </recommendedName>
</protein>
<dbReference type="InterPro" id="IPR031606">
    <property type="entry name" value="Kch1/2"/>
</dbReference>
<dbReference type="eggNOG" id="ENOG502QVFG">
    <property type="taxonomic scope" value="Eukaryota"/>
</dbReference>
<gene>
    <name evidence="3" type="ORF">JL09_g2671</name>
</gene>
<dbReference type="AlphaFoldDB" id="A0A099NZU9"/>
<name>A0A099NZU9_PICKU</name>
<feature type="transmembrane region" description="Helical" evidence="2">
    <location>
        <begin position="88"/>
        <end position="111"/>
    </location>
</feature>
<evidence type="ECO:0000313" key="4">
    <source>
        <dbReference type="Proteomes" id="UP000029867"/>
    </source>
</evidence>
<evidence type="ECO:0000256" key="1">
    <source>
        <dbReference type="SAM" id="MobiDB-lite"/>
    </source>
</evidence>
<feature type="compositionally biased region" description="Acidic residues" evidence="1">
    <location>
        <begin position="502"/>
        <end position="520"/>
    </location>
</feature>
<keyword evidence="2" id="KW-0472">Membrane</keyword>
<accession>A0A099NZU9</accession>
<feature type="transmembrane region" description="Helical" evidence="2">
    <location>
        <begin position="211"/>
        <end position="239"/>
    </location>
</feature>
<keyword evidence="2" id="KW-0812">Transmembrane</keyword>
<evidence type="ECO:0008006" key="5">
    <source>
        <dbReference type="Google" id="ProtNLM"/>
    </source>
</evidence>
<organism evidence="3 4">
    <name type="scientific">Pichia kudriavzevii</name>
    <name type="common">Yeast</name>
    <name type="synonym">Issatchenkia orientalis</name>
    <dbReference type="NCBI Taxonomy" id="4909"/>
    <lineage>
        <taxon>Eukaryota</taxon>
        <taxon>Fungi</taxon>
        <taxon>Dikarya</taxon>
        <taxon>Ascomycota</taxon>
        <taxon>Saccharomycotina</taxon>
        <taxon>Pichiomycetes</taxon>
        <taxon>Pichiales</taxon>
        <taxon>Pichiaceae</taxon>
        <taxon>Pichia</taxon>
    </lineage>
</organism>
<evidence type="ECO:0000313" key="3">
    <source>
        <dbReference type="EMBL" id="KGK38190.1"/>
    </source>
</evidence>
<evidence type="ECO:0000256" key="2">
    <source>
        <dbReference type="SAM" id="Phobius"/>
    </source>
</evidence>
<dbReference type="PANTHER" id="PTHR36424:SF1">
    <property type="entry name" value="LOW AFFINITY K(+) TRANSPORTER 1-RELATED"/>
    <property type="match status" value="1"/>
</dbReference>
<reference evidence="4" key="1">
    <citation type="journal article" date="2014" name="Microb. Cell Fact.">
        <title>Exploiting Issatchenkia orientalis SD108 for succinic acid production.</title>
        <authorList>
            <person name="Xiao H."/>
            <person name="Shao Z."/>
            <person name="Jiang Y."/>
            <person name="Dole S."/>
            <person name="Zhao H."/>
        </authorList>
    </citation>
    <scope>NUCLEOTIDE SEQUENCE [LARGE SCALE GENOMIC DNA]</scope>
    <source>
        <strain evidence="4">SD108</strain>
    </source>
</reference>
<dbReference type="PANTHER" id="PTHR36424">
    <property type="entry name" value="PHEROMONE-REGULATED MEMBRANE PROTEIN 6"/>
    <property type="match status" value="1"/>
</dbReference>
<feature type="compositionally biased region" description="Polar residues" evidence="1">
    <location>
        <begin position="468"/>
        <end position="485"/>
    </location>
</feature>
<feature type="region of interest" description="Disordered" evidence="1">
    <location>
        <begin position="451"/>
        <end position="553"/>
    </location>
</feature>
<sequence>MDHQLRHEPSLILFKEATRITFDNITGEYNYRKCSFFNFLSYLSLLVSIFLQFLFLASDIYTLIQIYALNDWEEFHVITYIPVLTYRITFTVCIGISFIYLIVTWVLGFFIQRRNRVVPSYLHTGARQIDSLKSYERFCIYEEVQSKKVHDWICLSIYTGYHYELINWLLADSPRQILNGVTIAYSVSNKFTSGELGMILSDIAKTNKKEAVLLSFMFFSFVVWLCFTFKNFIIILSSICIIPNIKRKKKTKFNKYCADLVAARVYKLYNSKAKMNEEELSKRRKVPSFIKNTNVEDSSFITEDYNDGTEDFDIVDPLRADQTNELTNDSVVSLEKLNPFDSYSQVSEFPLSHSRVNLVPKASLHRRSPSKNRVFTNNEYELHEITMSDPHNDAPHSKTTNHYDNGVKPTTDYSHSTNSPFCISEAETQDCGIRESYVYIPSKVYEEVYHQQSPLNGKPPRIVFETEGNPSSESSTLPQYTPTSSKNREHASHRKDPKYDGVDTDGEESEDDDDDEEEEDYIKIGQTSYGNPKRGNSRTLYGSRGLANHRTII</sequence>
<comment type="caution">
    <text evidence="3">The sequence shown here is derived from an EMBL/GenBank/DDBJ whole genome shotgun (WGS) entry which is preliminary data.</text>
</comment>
<dbReference type="Pfam" id="PF16944">
    <property type="entry name" value="KCH"/>
    <property type="match status" value="1"/>
</dbReference>
<dbReference type="VEuPathDB" id="FungiDB:C5L36_0B02490"/>
<proteinExistence type="predicted"/>
<dbReference type="HOGENOM" id="CLU_492617_0_0_1"/>
<dbReference type="GO" id="GO:0015079">
    <property type="term" value="F:potassium ion transmembrane transporter activity"/>
    <property type="evidence" value="ECO:0007669"/>
    <property type="project" value="InterPro"/>
</dbReference>
<feature type="transmembrane region" description="Helical" evidence="2">
    <location>
        <begin position="39"/>
        <end position="68"/>
    </location>
</feature>
<dbReference type="GO" id="GO:0005886">
    <property type="term" value="C:plasma membrane"/>
    <property type="evidence" value="ECO:0007669"/>
    <property type="project" value="InterPro"/>
</dbReference>
<dbReference type="Proteomes" id="UP000029867">
    <property type="component" value="Unassembled WGS sequence"/>
</dbReference>